<dbReference type="InterPro" id="IPR011604">
    <property type="entry name" value="PDDEXK-like_dom_sf"/>
</dbReference>
<gene>
    <name evidence="1" type="ORF">UFOVP416_4</name>
</gene>
<dbReference type="Gene3D" id="3.90.320.10">
    <property type="match status" value="1"/>
</dbReference>
<proteinExistence type="predicted"/>
<reference evidence="1" key="1">
    <citation type="submission" date="2020-04" db="EMBL/GenBank/DDBJ databases">
        <authorList>
            <person name="Chiriac C."/>
            <person name="Salcher M."/>
            <person name="Ghai R."/>
            <person name="Kavagutti S V."/>
        </authorList>
    </citation>
    <scope>NUCLEOTIDE SEQUENCE</scope>
</reference>
<name>A0A6J5M491_9CAUD</name>
<protein>
    <recommendedName>
        <fullName evidence="2">PD-(D/E)XK nuclease superfamily</fullName>
    </recommendedName>
</protein>
<evidence type="ECO:0008006" key="2">
    <source>
        <dbReference type="Google" id="ProtNLM"/>
    </source>
</evidence>
<dbReference type="InterPro" id="IPR011335">
    <property type="entry name" value="Restrct_endonuc-II-like"/>
</dbReference>
<sequence>MKIPESNHSIQALVDKHHESQAEPPRGHMGCSQLGHACDRWLWLSFRWAVQPKFPGRILRLFRRGQMEEATIVSDLRAIGLDVRGSGRQQTRVDFGAHVSGSIDAIIESGVPEAPKKRHIAEFKTHSKKSFDDLEKKGVADSKPEHWVQMQLYMHGMKIDRALYLAVCKDDDRIYTERINYDQAAAEKAVERGRRLALSDRMPPPISTDPSWYQCKFCDAYKFCHETKTTEHVNCRTCAHSTAKEDSTWHCAKWDDTIPLEAQRTGCEGHVLHPDLVPWQRKDGLDDWTAVYVVGGVTVANGDPEQEGVYSSKELLANAAACASGDDFIAEMRKDFGGRIVG</sequence>
<accession>A0A6J5M491</accession>
<organism evidence="1">
    <name type="scientific">uncultured Caudovirales phage</name>
    <dbReference type="NCBI Taxonomy" id="2100421"/>
    <lineage>
        <taxon>Viruses</taxon>
        <taxon>Duplodnaviria</taxon>
        <taxon>Heunggongvirae</taxon>
        <taxon>Uroviricota</taxon>
        <taxon>Caudoviricetes</taxon>
        <taxon>Peduoviridae</taxon>
        <taxon>Maltschvirus</taxon>
        <taxon>Maltschvirus maltsch</taxon>
    </lineage>
</organism>
<dbReference type="EMBL" id="LR796392">
    <property type="protein sequence ID" value="CAB4141488.1"/>
    <property type="molecule type" value="Genomic_DNA"/>
</dbReference>
<dbReference type="SUPFAM" id="SSF52980">
    <property type="entry name" value="Restriction endonuclease-like"/>
    <property type="match status" value="1"/>
</dbReference>
<evidence type="ECO:0000313" key="1">
    <source>
        <dbReference type="EMBL" id="CAB4141488.1"/>
    </source>
</evidence>